<dbReference type="EMBL" id="CAJNOR010000267">
    <property type="protein sequence ID" value="CAF0861074.1"/>
    <property type="molecule type" value="Genomic_DNA"/>
</dbReference>
<gene>
    <name evidence="2" type="ORF">XAT740_LOCUS5989</name>
</gene>
<reference evidence="2" key="1">
    <citation type="submission" date="2021-02" db="EMBL/GenBank/DDBJ databases">
        <authorList>
            <person name="Nowell W R."/>
        </authorList>
    </citation>
    <scope>NUCLEOTIDE SEQUENCE</scope>
</reference>
<sequence length="138" mass="14963">MASASSATAIKTTDIEHETPEEVSKNIDESKKSSIVLRLDEKEEKDEVLYCGRRQAPHEQRTDLSPHAIQKRSITPLSALPIRARSTLNKEKIILTSSSASQARPYEEVLVVQPDVDASGGISSKPTDGSSVSMTGSK</sequence>
<feature type="compositionally biased region" description="Polar residues" evidence="1">
    <location>
        <begin position="121"/>
        <end position="138"/>
    </location>
</feature>
<evidence type="ECO:0000313" key="3">
    <source>
        <dbReference type="Proteomes" id="UP000663828"/>
    </source>
</evidence>
<dbReference type="AlphaFoldDB" id="A0A813X3B2"/>
<evidence type="ECO:0000256" key="1">
    <source>
        <dbReference type="SAM" id="MobiDB-lite"/>
    </source>
</evidence>
<dbReference type="Proteomes" id="UP000663828">
    <property type="component" value="Unassembled WGS sequence"/>
</dbReference>
<comment type="caution">
    <text evidence="2">The sequence shown here is derived from an EMBL/GenBank/DDBJ whole genome shotgun (WGS) entry which is preliminary data.</text>
</comment>
<name>A0A813X3B2_ADIRI</name>
<accession>A0A813X3B2</accession>
<evidence type="ECO:0000313" key="2">
    <source>
        <dbReference type="EMBL" id="CAF0861074.1"/>
    </source>
</evidence>
<keyword evidence="3" id="KW-1185">Reference proteome</keyword>
<feature type="compositionally biased region" description="Basic and acidic residues" evidence="1">
    <location>
        <begin position="13"/>
        <end position="32"/>
    </location>
</feature>
<feature type="region of interest" description="Disordered" evidence="1">
    <location>
        <begin position="117"/>
        <end position="138"/>
    </location>
</feature>
<proteinExistence type="predicted"/>
<organism evidence="2 3">
    <name type="scientific">Adineta ricciae</name>
    <name type="common">Rotifer</name>
    <dbReference type="NCBI Taxonomy" id="249248"/>
    <lineage>
        <taxon>Eukaryota</taxon>
        <taxon>Metazoa</taxon>
        <taxon>Spiralia</taxon>
        <taxon>Gnathifera</taxon>
        <taxon>Rotifera</taxon>
        <taxon>Eurotatoria</taxon>
        <taxon>Bdelloidea</taxon>
        <taxon>Adinetida</taxon>
        <taxon>Adinetidae</taxon>
        <taxon>Adineta</taxon>
    </lineage>
</organism>
<feature type="region of interest" description="Disordered" evidence="1">
    <location>
        <begin position="1"/>
        <end position="32"/>
    </location>
</feature>
<protein>
    <submittedName>
        <fullName evidence="2">Uncharacterized protein</fullName>
    </submittedName>
</protein>